<dbReference type="Gene3D" id="1.10.530.10">
    <property type="match status" value="1"/>
</dbReference>
<dbReference type="GO" id="GO:0042742">
    <property type="term" value="P:defense response to bacterium"/>
    <property type="evidence" value="ECO:0007669"/>
    <property type="project" value="UniProtKB-KW"/>
</dbReference>
<evidence type="ECO:0000256" key="1">
    <source>
        <dbReference type="ARBA" id="ARBA00000632"/>
    </source>
</evidence>
<dbReference type="KEGG" id="vde:111248078"/>
<keyword evidence="8" id="KW-0326">Glycosidase</keyword>
<evidence type="ECO:0000256" key="7">
    <source>
        <dbReference type="ARBA" id="ARBA00023157"/>
    </source>
</evidence>
<evidence type="ECO:0000313" key="11">
    <source>
        <dbReference type="EnsemblMetazoa" id="XP_022655568"/>
    </source>
</evidence>
<sequence>MKVVHWSQVLIICGLLLCSLAEESLVKRTQRCLQCICEGASRCNETSLCTDYGGTGQVCGPFQITIEYWEDAGMPGKDFVTCVNSRTCSEAAVINYMERYGRDCDGDGKVTCGDYARIHTAGVSGCDKPWIELTPFWIAFQDCDKELETRAMLRSP</sequence>
<evidence type="ECO:0000313" key="12">
    <source>
        <dbReference type="Proteomes" id="UP000594260"/>
    </source>
</evidence>
<feature type="disulfide bond" evidence="9">
    <location>
        <begin position="37"/>
        <end position="43"/>
    </location>
</feature>
<dbReference type="InterPro" id="IPR023346">
    <property type="entry name" value="Lysozyme-like_dom_sf"/>
</dbReference>
<feature type="chain" id="PRO_5033597022" description="lysozyme" evidence="10">
    <location>
        <begin position="22"/>
        <end position="156"/>
    </location>
</feature>
<evidence type="ECO:0000256" key="6">
    <source>
        <dbReference type="ARBA" id="ARBA00023022"/>
    </source>
</evidence>
<dbReference type="PANTHER" id="PTHR11195">
    <property type="entry name" value="DESTABILASE-RELATED"/>
    <property type="match status" value="1"/>
</dbReference>
<keyword evidence="4" id="KW-0081">Bacteriolytic enzyme</keyword>
<dbReference type="Proteomes" id="UP000594260">
    <property type="component" value="Unplaced"/>
</dbReference>
<evidence type="ECO:0000256" key="9">
    <source>
        <dbReference type="PIRSR" id="PIRSR608597-3"/>
    </source>
</evidence>
<dbReference type="InParanoid" id="A0A7M7K0H2"/>
<evidence type="ECO:0000256" key="3">
    <source>
        <dbReference type="ARBA" id="ARBA00022529"/>
    </source>
</evidence>
<dbReference type="EnsemblMetazoa" id="XM_022799834">
    <property type="protein sequence ID" value="XP_022655569"/>
    <property type="gene ID" value="LOC111248078"/>
</dbReference>
<keyword evidence="12" id="KW-1185">Reference proteome</keyword>
<dbReference type="Pfam" id="PF05497">
    <property type="entry name" value="Destabilase"/>
    <property type="match status" value="1"/>
</dbReference>
<feature type="signal peptide" evidence="10">
    <location>
        <begin position="1"/>
        <end position="21"/>
    </location>
</feature>
<dbReference type="RefSeq" id="XP_022655569.1">
    <property type="nucleotide sequence ID" value="XM_022799834.1"/>
</dbReference>
<dbReference type="RefSeq" id="XP_022655568.1">
    <property type="nucleotide sequence ID" value="XM_022799833.1"/>
</dbReference>
<keyword evidence="7 9" id="KW-1015">Disulfide bond</keyword>
<name>A0A7M7K0H2_VARDE</name>
<evidence type="ECO:0000256" key="4">
    <source>
        <dbReference type="ARBA" id="ARBA00022638"/>
    </source>
</evidence>
<dbReference type="PROSITE" id="PS51909">
    <property type="entry name" value="LYSOZYME_I"/>
    <property type="match status" value="1"/>
</dbReference>
<organism evidence="11 12">
    <name type="scientific">Varroa destructor</name>
    <name type="common">Honeybee mite</name>
    <dbReference type="NCBI Taxonomy" id="109461"/>
    <lineage>
        <taxon>Eukaryota</taxon>
        <taxon>Metazoa</taxon>
        <taxon>Ecdysozoa</taxon>
        <taxon>Arthropoda</taxon>
        <taxon>Chelicerata</taxon>
        <taxon>Arachnida</taxon>
        <taxon>Acari</taxon>
        <taxon>Parasitiformes</taxon>
        <taxon>Mesostigmata</taxon>
        <taxon>Gamasina</taxon>
        <taxon>Dermanyssoidea</taxon>
        <taxon>Varroidae</taxon>
        <taxon>Varroa</taxon>
    </lineage>
</organism>
<dbReference type="SUPFAM" id="SSF53955">
    <property type="entry name" value="Lysozyme-like"/>
    <property type="match status" value="1"/>
</dbReference>
<dbReference type="PANTHER" id="PTHR11195:SF13">
    <property type="entry name" value="INVERTEBRATE-TYPE LYSOZYME 2-RELATED"/>
    <property type="match status" value="1"/>
</dbReference>
<dbReference type="EnsemblMetazoa" id="XM_022799833">
    <property type="protein sequence ID" value="XP_022655568"/>
    <property type="gene ID" value="LOC111248078"/>
</dbReference>
<protein>
    <recommendedName>
        <fullName evidence="2">lysozyme</fullName>
        <ecNumber evidence="2">3.2.1.17</ecNumber>
    </recommendedName>
</protein>
<dbReference type="InterPro" id="IPR008597">
    <property type="entry name" value="Invert_lysozyme"/>
</dbReference>
<reference evidence="11" key="1">
    <citation type="submission" date="2021-01" db="UniProtKB">
        <authorList>
            <consortium name="EnsemblMetazoa"/>
        </authorList>
    </citation>
    <scope>IDENTIFICATION</scope>
</reference>
<keyword evidence="6" id="KW-0044">Antibiotic</keyword>
<proteinExistence type="predicted"/>
<keyword evidence="3" id="KW-0929">Antimicrobial</keyword>
<feature type="disulfide bond" evidence="9">
    <location>
        <begin position="82"/>
        <end position="88"/>
    </location>
</feature>
<evidence type="ECO:0000256" key="5">
    <source>
        <dbReference type="ARBA" id="ARBA00022801"/>
    </source>
</evidence>
<dbReference type="GO" id="GO:0003796">
    <property type="term" value="F:lysozyme activity"/>
    <property type="evidence" value="ECO:0007669"/>
    <property type="project" value="UniProtKB-EC"/>
</dbReference>
<evidence type="ECO:0000256" key="8">
    <source>
        <dbReference type="ARBA" id="ARBA00023295"/>
    </source>
</evidence>
<dbReference type="CDD" id="cd16890">
    <property type="entry name" value="lyz_i"/>
    <property type="match status" value="1"/>
</dbReference>
<evidence type="ECO:0000256" key="10">
    <source>
        <dbReference type="SAM" id="SignalP"/>
    </source>
</evidence>
<evidence type="ECO:0000256" key="2">
    <source>
        <dbReference type="ARBA" id="ARBA00012732"/>
    </source>
</evidence>
<dbReference type="PROSITE" id="PS00018">
    <property type="entry name" value="EF_HAND_1"/>
    <property type="match status" value="1"/>
</dbReference>
<dbReference type="InterPro" id="IPR018247">
    <property type="entry name" value="EF_Hand_1_Ca_BS"/>
</dbReference>
<feature type="disulfide bond" evidence="9">
    <location>
        <begin position="32"/>
        <end position="112"/>
    </location>
</feature>
<comment type="catalytic activity">
    <reaction evidence="1">
        <text>Hydrolysis of (1-&gt;4)-beta-linkages between N-acetylmuramic acid and N-acetyl-D-glucosamine residues in a peptidoglycan and between N-acetyl-D-glucosamine residues in chitodextrins.</text>
        <dbReference type="EC" id="3.2.1.17"/>
    </reaction>
</comment>
<accession>A0A7M7K0H2</accession>
<dbReference type="GeneID" id="111248078"/>
<dbReference type="AlphaFoldDB" id="A0A7M7K0H2"/>
<dbReference type="GO" id="GO:0031640">
    <property type="term" value="P:killing of cells of another organism"/>
    <property type="evidence" value="ECO:0007669"/>
    <property type="project" value="UniProtKB-KW"/>
</dbReference>
<dbReference type="OMA" id="INCANDP"/>
<dbReference type="EC" id="3.2.1.17" evidence="2"/>
<dbReference type="FunCoup" id="A0A7M7K0H2">
    <property type="interactions" value="28"/>
</dbReference>
<keyword evidence="10" id="KW-0732">Signal</keyword>
<keyword evidence="5" id="KW-0378">Hydrolase</keyword>
<dbReference type="OrthoDB" id="6337871at2759"/>